<dbReference type="Gene3D" id="3.40.50.1820">
    <property type="entry name" value="alpha/beta hydrolase"/>
    <property type="match status" value="1"/>
</dbReference>
<evidence type="ECO:0000256" key="1">
    <source>
        <dbReference type="SAM" id="MobiDB-lite"/>
    </source>
</evidence>
<feature type="region of interest" description="Disordered" evidence="1">
    <location>
        <begin position="195"/>
        <end position="232"/>
    </location>
</feature>
<dbReference type="PRINTS" id="PR00111">
    <property type="entry name" value="ABHYDROLASE"/>
</dbReference>
<feature type="region of interest" description="Disordered" evidence="1">
    <location>
        <begin position="552"/>
        <end position="636"/>
    </location>
</feature>
<protein>
    <recommendedName>
        <fullName evidence="2">AB hydrolase-1 domain-containing protein</fullName>
    </recommendedName>
</protein>
<dbReference type="InterPro" id="IPR029058">
    <property type="entry name" value="AB_hydrolase_fold"/>
</dbReference>
<sequence>MQRNSSTTRRYRRRASTAAATAVPYAHPAATQFLRLGVGIDHVDMDQSDEEDAIYHGIEHGLESDESDGSDNSDEDDEDEEGAGKSDKKRASAGAKVGEPFATAEATSRGAGGDDHTRVNDKGVCYDGAHQVQAHTEALQSTGTDSIGKVLPIPQHDQYAGTPMEHASSSTSTTAAAKGLPLYHEKFTKATQNKIHGTSPLSNVHNTITASSEPDSPGARSRPSHSTFLTNTPVAQEVPQIRRFAEKEGVIPIHGWKLRYRVCYPTLDPAYRTNGNGRNIVLFHGALSNLGTWRKVQQALADRTGCRVLSYDRVGHGLSEKPSSWPKNANPYKNGGVLSICQTLLETLGMDQNVILIGNGTGATVAAAIALSKPLLVRGLILISPSIPDESPPLYLRACVSYPPPLSWIYRGLYGDHGPLQQFYYKAKDVFSDPATLDMYMRPNKEDGFWRGLSNSVRFRSSFKIGKYLGRLTELPTLVMTGDVDDIVPTIETLRLFETLQAARQVNMPQVLKIVKHAGHLPQEEQPDDFIKVTSFFIKRVCLNPLAIARRGSAVTRSTSKKSSTSQGSAGPPNRKNSTTGTGNTNDQRNMTAHNGGETGPSPRQPSKALPAPPGRVDPAMVAVGPDHPPRAIKSH</sequence>
<dbReference type="Proteomes" id="UP000780801">
    <property type="component" value="Unassembled WGS sequence"/>
</dbReference>
<comment type="caution">
    <text evidence="3">The sequence shown here is derived from an EMBL/GenBank/DDBJ whole genome shotgun (WGS) entry which is preliminary data.</text>
</comment>
<feature type="compositionally biased region" description="Polar residues" evidence="1">
    <location>
        <begin position="195"/>
        <end position="214"/>
    </location>
</feature>
<dbReference type="InterPro" id="IPR000073">
    <property type="entry name" value="AB_hydrolase_1"/>
</dbReference>
<gene>
    <name evidence="3" type="ORF">BGW38_003624</name>
</gene>
<name>A0A9P6G3W0_9FUNG</name>
<evidence type="ECO:0000313" key="4">
    <source>
        <dbReference type="Proteomes" id="UP000780801"/>
    </source>
</evidence>
<evidence type="ECO:0000313" key="3">
    <source>
        <dbReference type="EMBL" id="KAF9586499.1"/>
    </source>
</evidence>
<dbReference type="PANTHER" id="PTHR43689">
    <property type="entry name" value="HYDROLASE"/>
    <property type="match status" value="1"/>
</dbReference>
<dbReference type="EMBL" id="JAABOA010000024">
    <property type="protein sequence ID" value="KAF9586499.1"/>
    <property type="molecule type" value="Genomic_DNA"/>
</dbReference>
<dbReference type="Pfam" id="PF12697">
    <property type="entry name" value="Abhydrolase_6"/>
    <property type="match status" value="1"/>
</dbReference>
<keyword evidence="4" id="KW-1185">Reference proteome</keyword>
<feature type="domain" description="AB hydrolase-1" evidence="2">
    <location>
        <begin position="280"/>
        <end position="532"/>
    </location>
</feature>
<proteinExistence type="predicted"/>
<dbReference type="SUPFAM" id="SSF53474">
    <property type="entry name" value="alpha/beta-Hydrolases"/>
    <property type="match status" value="1"/>
</dbReference>
<reference evidence="3" key="1">
    <citation type="journal article" date="2020" name="Fungal Divers.">
        <title>Resolving the Mortierellaceae phylogeny through synthesis of multi-gene phylogenetics and phylogenomics.</title>
        <authorList>
            <person name="Vandepol N."/>
            <person name="Liber J."/>
            <person name="Desiro A."/>
            <person name="Na H."/>
            <person name="Kennedy M."/>
            <person name="Barry K."/>
            <person name="Grigoriev I.V."/>
            <person name="Miller A.N."/>
            <person name="O'Donnell K."/>
            <person name="Stajich J.E."/>
            <person name="Bonito G."/>
        </authorList>
    </citation>
    <scope>NUCLEOTIDE SEQUENCE</scope>
    <source>
        <strain evidence="3">KOD1015</strain>
    </source>
</reference>
<dbReference type="PANTHER" id="PTHR43689:SF8">
    <property type="entry name" value="ALPHA_BETA-HYDROLASES SUPERFAMILY PROTEIN"/>
    <property type="match status" value="1"/>
</dbReference>
<feature type="compositionally biased region" description="Basic and acidic residues" evidence="1">
    <location>
        <begin position="53"/>
        <end position="63"/>
    </location>
</feature>
<feature type="region of interest" description="Disordered" evidence="1">
    <location>
        <begin position="47"/>
        <end position="116"/>
    </location>
</feature>
<accession>A0A9P6G3W0</accession>
<dbReference type="OrthoDB" id="408373at2759"/>
<dbReference type="AlphaFoldDB" id="A0A9P6G3W0"/>
<feature type="compositionally biased region" description="Acidic residues" evidence="1">
    <location>
        <begin position="64"/>
        <end position="81"/>
    </location>
</feature>
<organism evidence="3 4">
    <name type="scientific">Lunasporangiospora selenospora</name>
    <dbReference type="NCBI Taxonomy" id="979761"/>
    <lineage>
        <taxon>Eukaryota</taxon>
        <taxon>Fungi</taxon>
        <taxon>Fungi incertae sedis</taxon>
        <taxon>Mucoromycota</taxon>
        <taxon>Mortierellomycotina</taxon>
        <taxon>Mortierellomycetes</taxon>
        <taxon>Mortierellales</taxon>
        <taxon>Mortierellaceae</taxon>
        <taxon>Lunasporangiospora</taxon>
    </lineage>
</organism>
<feature type="compositionally biased region" description="Polar residues" evidence="1">
    <location>
        <begin position="575"/>
        <end position="593"/>
    </location>
</feature>
<evidence type="ECO:0000259" key="2">
    <source>
        <dbReference type="Pfam" id="PF12697"/>
    </source>
</evidence>